<keyword evidence="1" id="KW-0472">Membrane</keyword>
<sequence length="175" mass="18348">MNYKRETRKGDRQAVKIALYGILLSLAMLLGYVETLVPISLGIPGVKLGLANLVNIVSLYLIGTGGTIAIALARIVLLTGFAYGNMAMMIYSLAGGALSLALMIFCKKRGWFSQLGISIIGGVGHNVGQLCVAAFVVENSAVFYYLPFLLAAGTAAGALIGILGGVVTKRLESHL</sequence>
<dbReference type="InterPro" id="IPR010898">
    <property type="entry name" value="Hpre_diP_synth_I"/>
</dbReference>
<dbReference type="Gene3D" id="1.10.1760.20">
    <property type="match status" value="1"/>
</dbReference>
<feature type="transmembrane region" description="Helical" evidence="1">
    <location>
        <begin position="17"/>
        <end position="41"/>
    </location>
</feature>
<evidence type="ECO:0000256" key="1">
    <source>
        <dbReference type="SAM" id="Phobius"/>
    </source>
</evidence>
<keyword evidence="1" id="KW-0812">Transmembrane</keyword>
<dbReference type="Proteomes" id="UP001300871">
    <property type="component" value="Unassembled WGS sequence"/>
</dbReference>
<dbReference type="EMBL" id="JAQLGM010000089">
    <property type="protein sequence ID" value="MDB2002749.1"/>
    <property type="molecule type" value="Genomic_DNA"/>
</dbReference>
<comment type="caution">
    <text evidence="3">The sequence shown here is derived from an EMBL/GenBank/DDBJ whole genome shotgun (WGS) entry which is preliminary data.</text>
</comment>
<dbReference type="Proteomes" id="UP001203136">
    <property type="component" value="Unassembled WGS sequence"/>
</dbReference>
<feature type="transmembrane region" description="Helical" evidence="1">
    <location>
        <begin position="117"/>
        <end position="137"/>
    </location>
</feature>
<evidence type="ECO:0000313" key="2">
    <source>
        <dbReference type="EMBL" id="MCK0086780.1"/>
    </source>
</evidence>
<dbReference type="PIRSF" id="PIRSF027391">
    <property type="entry name" value="Hpre_diP_synt_I"/>
    <property type="match status" value="1"/>
</dbReference>
<proteinExistence type="predicted"/>
<organism evidence="3 4">
    <name type="scientific">Clostridium symbiosum</name>
    <name type="common">Bacteroides symbiosus</name>
    <dbReference type="NCBI Taxonomy" id="1512"/>
    <lineage>
        <taxon>Bacteria</taxon>
        <taxon>Bacillati</taxon>
        <taxon>Bacillota</taxon>
        <taxon>Clostridia</taxon>
        <taxon>Lachnospirales</taxon>
        <taxon>Lachnospiraceae</taxon>
        <taxon>Otoolea</taxon>
    </lineage>
</organism>
<name>A0AAW6AZM9_CLOSY</name>
<reference evidence="2" key="1">
    <citation type="journal article" date="2022" name="Cell Host Microbe">
        <title>Colonization of the live biotherapeutic product VE303 and modulation of the microbiota and metabolites in healthy volunteers.</title>
        <authorList>
            <person name="Dsouza M."/>
            <person name="Menon R."/>
            <person name="Crossette E."/>
            <person name="Bhattarai S.K."/>
            <person name="Schneider J."/>
            <person name="Kim Y.G."/>
            <person name="Reddy S."/>
            <person name="Caballero S."/>
            <person name="Felix C."/>
            <person name="Cornacchione L."/>
            <person name="Hendrickson J."/>
            <person name="Watson A.R."/>
            <person name="Minot S.S."/>
            <person name="Greenfield N."/>
            <person name="Schopf L."/>
            <person name="Szabady R."/>
            <person name="Patarroyo J."/>
            <person name="Smith W."/>
            <person name="Harrison P."/>
            <person name="Kuijper E.J."/>
            <person name="Kelly C.P."/>
            <person name="Olle B."/>
            <person name="Bobilev D."/>
            <person name="Silber J.L."/>
            <person name="Bucci V."/>
            <person name="Roberts B."/>
            <person name="Faith J."/>
            <person name="Norman J.M."/>
        </authorList>
    </citation>
    <scope>NUCLEOTIDE SEQUENCE</scope>
    <source>
        <strain evidence="2">VE303-04</strain>
    </source>
</reference>
<feature type="transmembrane region" description="Helical" evidence="1">
    <location>
        <begin position="143"/>
        <end position="167"/>
    </location>
</feature>
<dbReference type="EMBL" id="JAINVB010000001">
    <property type="protein sequence ID" value="MCK0086780.1"/>
    <property type="molecule type" value="Genomic_DNA"/>
</dbReference>
<evidence type="ECO:0000313" key="3">
    <source>
        <dbReference type="EMBL" id="MDB2002749.1"/>
    </source>
</evidence>
<dbReference type="AlphaFoldDB" id="A0AAW6AZM9"/>
<protein>
    <submittedName>
        <fullName evidence="3">Gx transporter family protein</fullName>
    </submittedName>
</protein>
<reference evidence="3" key="2">
    <citation type="submission" date="2023-01" db="EMBL/GenBank/DDBJ databases">
        <title>Human gut microbiome strain richness.</title>
        <authorList>
            <person name="Chen-Liaw A."/>
        </authorList>
    </citation>
    <scope>NUCLEOTIDE SEQUENCE</scope>
    <source>
        <strain evidence="3">B1_m1001713B170214d0_201011</strain>
    </source>
</reference>
<dbReference type="GeneID" id="57969910"/>
<dbReference type="Pfam" id="PF07456">
    <property type="entry name" value="Hpre_diP_synt_I"/>
    <property type="match status" value="1"/>
</dbReference>
<keyword evidence="1" id="KW-1133">Transmembrane helix</keyword>
<evidence type="ECO:0000313" key="4">
    <source>
        <dbReference type="Proteomes" id="UP001300871"/>
    </source>
</evidence>
<dbReference type="RefSeq" id="WP_003509006.1">
    <property type="nucleotide sequence ID" value="NZ_BAABZD010000007.1"/>
</dbReference>
<feature type="transmembrane region" description="Helical" evidence="1">
    <location>
        <begin position="83"/>
        <end position="105"/>
    </location>
</feature>
<feature type="transmembrane region" description="Helical" evidence="1">
    <location>
        <begin position="53"/>
        <end position="77"/>
    </location>
</feature>
<accession>A0AAW6AZM9</accession>
<dbReference type="InterPro" id="IPR014535">
    <property type="entry name" value="Hpre_diP_synt_I"/>
</dbReference>
<gene>
    <name evidence="2" type="ORF">K5I21_13030</name>
    <name evidence="3" type="ORF">PM006_21320</name>
</gene>